<feature type="domain" description="C2H2-type" evidence="8">
    <location>
        <begin position="163"/>
        <end position="191"/>
    </location>
</feature>
<sequence length="264" mass="30375">MTEEQTVQDLEETLVLIGDKATTIVIDVNDGSFSDDQIYLEEVMQDDDGKEIKVEGVSFEDAFNQHGGVEVRKMKKCFICSTAFDTHTQFVQHIKMSHPVTFRDGKFHCPVCTYTNKTKPSVEQHLRVHTKEKPFQCQICGKAFNQKAGVVQHMRTHSDEKPFKCDYCHGAFTHVGNLRQHVISQHTKDYKHRCQYCNKGFIGPGDLRRHVLSHSVVPLSVVNNMEQQMMADINEKQQLDQNHMEHVVAIREPFEQSEQNLDQT</sequence>
<organism evidence="9 10">
    <name type="scientific">Ciona savignyi</name>
    <name type="common">Pacific transparent sea squirt</name>
    <dbReference type="NCBI Taxonomy" id="51511"/>
    <lineage>
        <taxon>Eukaryota</taxon>
        <taxon>Metazoa</taxon>
        <taxon>Chordata</taxon>
        <taxon>Tunicata</taxon>
        <taxon>Ascidiacea</taxon>
        <taxon>Phlebobranchia</taxon>
        <taxon>Cionidae</taxon>
        <taxon>Ciona</taxon>
    </lineage>
</organism>
<reference evidence="9" key="2">
    <citation type="submission" date="2025-08" db="UniProtKB">
        <authorList>
            <consortium name="Ensembl"/>
        </authorList>
    </citation>
    <scope>IDENTIFICATION</scope>
</reference>
<dbReference type="SMART" id="SM00355">
    <property type="entry name" value="ZnF_C2H2"/>
    <property type="match status" value="5"/>
</dbReference>
<keyword evidence="10" id="KW-1185">Reference proteome</keyword>
<dbReference type="GeneTree" id="ENSGT00940000161979"/>
<dbReference type="PANTHER" id="PTHR24394:SF29">
    <property type="entry name" value="MYONEURIN"/>
    <property type="match status" value="1"/>
</dbReference>
<evidence type="ECO:0000256" key="2">
    <source>
        <dbReference type="ARBA" id="ARBA00022723"/>
    </source>
</evidence>
<accession>H2YM40</accession>
<evidence type="ECO:0000313" key="10">
    <source>
        <dbReference type="Proteomes" id="UP000007875"/>
    </source>
</evidence>
<feature type="domain" description="C2H2-type" evidence="8">
    <location>
        <begin position="192"/>
        <end position="215"/>
    </location>
</feature>
<reference evidence="10" key="1">
    <citation type="submission" date="2003-08" db="EMBL/GenBank/DDBJ databases">
        <authorList>
            <person name="Birren B."/>
            <person name="Nusbaum C."/>
            <person name="Abebe A."/>
            <person name="Abouelleil A."/>
            <person name="Adekoya E."/>
            <person name="Ait-zahra M."/>
            <person name="Allen N."/>
            <person name="Allen T."/>
            <person name="An P."/>
            <person name="Anderson M."/>
            <person name="Anderson S."/>
            <person name="Arachchi H."/>
            <person name="Armbruster J."/>
            <person name="Bachantsang P."/>
            <person name="Baldwin J."/>
            <person name="Barry A."/>
            <person name="Bayul T."/>
            <person name="Blitshsteyn B."/>
            <person name="Bloom T."/>
            <person name="Blye J."/>
            <person name="Boguslavskiy L."/>
            <person name="Borowsky M."/>
            <person name="Boukhgalter B."/>
            <person name="Brunache A."/>
            <person name="Butler J."/>
            <person name="Calixte N."/>
            <person name="Calvo S."/>
            <person name="Camarata J."/>
            <person name="Campo K."/>
            <person name="Chang J."/>
            <person name="Cheshatsang Y."/>
            <person name="Citroen M."/>
            <person name="Collymore A."/>
            <person name="Considine T."/>
            <person name="Cook A."/>
            <person name="Cooke P."/>
            <person name="Corum B."/>
            <person name="Cuomo C."/>
            <person name="David R."/>
            <person name="Dawoe T."/>
            <person name="Degray S."/>
            <person name="Dodge S."/>
            <person name="Dooley K."/>
            <person name="Dorje P."/>
            <person name="Dorjee K."/>
            <person name="Dorris L."/>
            <person name="Duffey N."/>
            <person name="Dupes A."/>
            <person name="Elkins T."/>
            <person name="Engels R."/>
            <person name="Erickson J."/>
            <person name="Farina A."/>
            <person name="Faro S."/>
            <person name="Ferreira P."/>
            <person name="Fischer H."/>
            <person name="Fitzgerald M."/>
            <person name="Foley K."/>
            <person name="Gage D."/>
            <person name="Galagan J."/>
            <person name="Gearin G."/>
            <person name="Gnerre S."/>
            <person name="Gnirke A."/>
            <person name="Goyette A."/>
            <person name="Graham J."/>
            <person name="Grandbois E."/>
            <person name="Gyaltsen K."/>
            <person name="Hafez N."/>
            <person name="Hagopian D."/>
            <person name="Hagos B."/>
            <person name="Hall J."/>
            <person name="Hatcher B."/>
            <person name="Heller A."/>
            <person name="Higgins H."/>
            <person name="Honan T."/>
            <person name="Horn A."/>
            <person name="Houde N."/>
            <person name="Hughes L."/>
            <person name="Hulme W."/>
            <person name="Husby E."/>
            <person name="Iliev I."/>
            <person name="Jaffe D."/>
            <person name="Jones C."/>
            <person name="Kamal M."/>
            <person name="Kamat A."/>
            <person name="Kamvysselis M."/>
            <person name="Karlsson E."/>
            <person name="Kells C."/>
            <person name="Kieu A."/>
            <person name="Kisner P."/>
            <person name="Kodira C."/>
            <person name="Kulbokas E."/>
            <person name="Labutti K."/>
            <person name="Lama D."/>
            <person name="Landers T."/>
            <person name="Leger J."/>
            <person name="Levine S."/>
            <person name="Lewis D."/>
            <person name="Lewis T."/>
            <person name="Lindblad-toh K."/>
            <person name="Liu X."/>
            <person name="Lokyitsang T."/>
            <person name="Lokyitsang Y."/>
            <person name="Lucien O."/>
            <person name="Lui A."/>
            <person name="Ma L.J."/>
            <person name="Mabbitt R."/>
            <person name="Macdonald J."/>
            <person name="Maclean C."/>
            <person name="Major J."/>
            <person name="Manning J."/>
            <person name="Marabella R."/>
            <person name="Maru K."/>
            <person name="Matthews C."/>
            <person name="Mauceli E."/>
            <person name="Mccarthy M."/>
            <person name="Mcdonough S."/>
            <person name="Mcghee T."/>
            <person name="Meldrim J."/>
            <person name="Meneus L."/>
            <person name="Mesirov J."/>
            <person name="Mihalev A."/>
            <person name="Mihova T."/>
            <person name="Mikkelsen T."/>
            <person name="Mlenga V."/>
            <person name="Moru K."/>
            <person name="Mozes J."/>
            <person name="Mulrain L."/>
            <person name="Munson G."/>
            <person name="Naylor J."/>
            <person name="Newes C."/>
            <person name="Nguyen C."/>
            <person name="Nguyen N."/>
            <person name="Nguyen T."/>
            <person name="Nicol R."/>
            <person name="Nielsen C."/>
            <person name="Nizzari M."/>
            <person name="Norbu C."/>
            <person name="Norbu N."/>
            <person name="O'donnell P."/>
            <person name="Okoawo O."/>
            <person name="O'leary S."/>
            <person name="Omotosho B."/>
            <person name="O'neill K."/>
            <person name="Osman S."/>
            <person name="Parker S."/>
            <person name="Perrin D."/>
            <person name="Phunkhang P."/>
            <person name="Piqani B."/>
            <person name="Purcell S."/>
            <person name="Rachupka T."/>
            <person name="Ramasamy U."/>
            <person name="Rameau R."/>
            <person name="Ray V."/>
            <person name="Raymond C."/>
            <person name="Retta R."/>
            <person name="Richardson S."/>
            <person name="Rise C."/>
            <person name="Rodriguez J."/>
            <person name="Rogers J."/>
            <person name="Rogov P."/>
            <person name="Rutman M."/>
            <person name="Schupbach R."/>
            <person name="Seaman C."/>
            <person name="Settipalli S."/>
            <person name="Sharpe T."/>
            <person name="Sheridan J."/>
            <person name="Sherpa N."/>
            <person name="Shi J."/>
            <person name="Smirnov S."/>
            <person name="Smith C."/>
            <person name="Sougnez C."/>
            <person name="Spencer B."/>
            <person name="Stalker J."/>
            <person name="Stange-thomann N."/>
            <person name="Stavropoulos S."/>
            <person name="Stetson K."/>
            <person name="Stone C."/>
            <person name="Stone S."/>
            <person name="Stubbs M."/>
            <person name="Talamas J."/>
            <person name="Tchuinga P."/>
            <person name="Tenzing P."/>
            <person name="Tesfaye S."/>
            <person name="Theodore J."/>
            <person name="Thoulutsang Y."/>
            <person name="Topham K."/>
            <person name="Towey S."/>
            <person name="Tsamla T."/>
            <person name="Tsomo N."/>
            <person name="Vallee D."/>
            <person name="Vassiliev H."/>
            <person name="Venkataraman V."/>
            <person name="Vinson J."/>
            <person name="Vo A."/>
            <person name="Wade C."/>
            <person name="Wang S."/>
            <person name="Wangchuk T."/>
            <person name="Wangdi T."/>
            <person name="Whittaker C."/>
            <person name="Wilkinson J."/>
            <person name="Wu Y."/>
            <person name="Wyman D."/>
            <person name="Yadav S."/>
            <person name="Yang S."/>
            <person name="Yang X."/>
            <person name="Yeager S."/>
            <person name="Yee E."/>
            <person name="Young G."/>
            <person name="Zainoun J."/>
            <person name="Zembeck L."/>
            <person name="Zimmer A."/>
            <person name="Zody M."/>
            <person name="Lander E."/>
        </authorList>
    </citation>
    <scope>NUCLEOTIDE SEQUENCE [LARGE SCALE GENOMIC DNA]</scope>
</reference>
<evidence type="ECO:0000313" key="9">
    <source>
        <dbReference type="Ensembl" id="ENSCSAVP00000006392.1"/>
    </source>
</evidence>
<evidence type="ECO:0000256" key="4">
    <source>
        <dbReference type="ARBA" id="ARBA00022771"/>
    </source>
</evidence>
<evidence type="ECO:0000256" key="1">
    <source>
        <dbReference type="ARBA" id="ARBA00004123"/>
    </source>
</evidence>
<name>H2YM40_CIOSA</name>
<dbReference type="FunFam" id="3.30.160.60:FF:000110">
    <property type="entry name" value="Zinc finger protein-like"/>
    <property type="match status" value="1"/>
</dbReference>
<keyword evidence="6" id="KW-0539">Nucleus</keyword>
<dbReference type="GO" id="GO:0008270">
    <property type="term" value="F:zinc ion binding"/>
    <property type="evidence" value="ECO:0007669"/>
    <property type="project" value="UniProtKB-KW"/>
</dbReference>
<dbReference type="Pfam" id="PF00096">
    <property type="entry name" value="zf-C2H2"/>
    <property type="match status" value="2"/>
</dbReference>
<dbReference type="InterPro" id="IPR013087">
    <property type="entry name" value="Znf_C2H2_type"/>
</dbReference>
<dbReference type="AlphaFoldDB" id="H2YM40"/>
<evidence type="ECO:0000256" key="6">
    <source>
        <dbReference type="ARBA" id="ARBA00023242"/>
    </source>
</evidence>
<keyword evidence="5" id="KW-0862">Zinc</keyword>
<comment type="subcellular location">
    <subcellularLocation>
        <location evidence="1">Nucleus</location>
    </subcellularLocation>
</comment>
<proteinExistence type="predicted"/>
<evidence type="ECO:0000256" key="5">
    <source>
        <dbReference type="ARBA" id="ARBA00022833"/>
    </source>
</evidence>
<protein>
    <recommendedName>
        <fullName evidence="8">C2H2-type domain-containing protein</fullName>
    </recommendedName>
</protein>
<dbReference type="Proteomes" id="UP000007875">
    <property type="component" value="Unassembled WGS sequence"/>
</dbReference>
<feature type="domain" description="C2H2-type" evidence="8">
    <location>
        <begin position="107"/>
        <end position="134"/>
    </location>
</feature>
<keyword evidence="3" id="KW-0677">Repeat</keyword>
<dbReference type="InterPro" id="IPR036236">
    <property type="entry name" value="Znf_C2H2_sf"/>
</dbReference>
<dbReference type="Ensembl" id="ENSCSAVT00000006472.1">
    <property type="protein sequence ID" value="ENSCSAVP00000006392.1"/>
    <property type="gene ID" value="ENSCSAVG00000003826.1"/>
</dbReference>
<dbReference type="GO" id="GO:0005634">
    <property type="term" value="C:nucleus"/>
    <property type="evidence" value="ECO:0007669"/>
    <property type="project" value="UniProtKB-SubCell"/>
</dbReference>
<dbReference type="SUPFAM" id="SSF57667">
    <property type="entry name" value="beta-beta-alpha zinc fingers"/>
    <property type="match status" value="3"/>
</dbReference>
<keyword evidence="2" id="KW-0479">Metal-binding</keyword>
<reference evidence="9" key="3">
    <citation type="submission" date="2025-09" db="UniProtKB">
        <authorList>
            <consortium name="Ensembl"/>
        </authorList>
    </citation>
    <scope>IDENTIFICATION</scope>
</reference>
<dbReference type="PROSITE" id="PS00028">
    <property type="entry name" value="ZINC_FINGER_C2H2_1"/>
    <property type="match status" value="4"/>
</dbReference>
<evidence type="ECO:0000256" key="3">
    <source>
        <dbReference type="ARBA" id="ARBA00022737"/>
    </source>
</evidence>
<dbReference type="GO" id="GO:0000981">
    <property type="term" value="F:DNA-binding transcription factor activity, RNA polymerase II-specific"/>
    <property type="evidence" value="ECO:0007669"/>
    <property type="project" value="TreeGrafter"/>
</dbReference>
<keyword evidence="4 7" id="KW-0863">Zinc-finger</keyword>
<feature type="domain" description="C2H2-type" evidence="8">
    <location>
        <begin position="135"/>
        <end position="162"/>
    </location>
</feature>
<dbReference type="PROSITE" id="PS50157">
    <property type="entry name" value="ZINC_FINGER_C2H2_2"/>
    <property type="match status" value="4"/>
</dbReference>
<dbReference type="Gene3D" id="3.30.160.60">
    <property type="entry name" value="Classic Zinc Finger"/>
    <property type="match status" value="4"/>
</dbReference>
<evidence type="ECO:0000256" key="7">
    <source>
        <dbReference type="PROSITE-ProRule" id="PRU00042"/>
    </source>
</evidence>
<evidence type="ECO:0000259" key="8">
    <source>
        <dbReference type="PROSITE" id="PS50157"/>
    </source>
</evidence>
<dbReference type="PANTHER" id="PTHR24394">
    <property type="entry name" value="ZINC FINGER PROTEIN"/>
    <property type="match status" value="1"/>
</dbReference>